<comment type="caution">
    <text evidence="1">The sequence shown here is derived from an EMBL/GenBank/DDBJ whole genome shotgun (WGS) entry which is preliminary data.</text>
</comment>
<dbReference type="Proteomes" id="UP000007151">
    <property type="component" value="Unassembled WGS sequence"/>
</dbReference>
<evidence type="ECO:0000313" key="1">
    <source>
        <dbReference type="EMBL" id="OWR46308.1"/>
    </source>
</evidence>
<keyword evidence="2" id="KW-1185">Reference proteome</keyword>
<gene>
    <name evidence="1" type="ORF">KGM_202482</name>
</gene>
<accession>A0A212EXT5</accession>
<sequence length="263" mass="28652">MVMWWRDIFSRYSEGFVYNEASSLRTSSMECVVLFTAADVEKLGSCLSTVCSVEPSASALDSIGAAAPVSLHALHCLDTVHKEALVRHELLPAMFGALTCLAAAASEQPSAAVRCLAAAANLYRAAPAPSAHQLPTLMKALHSAVRLCPERRRNERDREGGDEPAHTTALLLQVLATGLPLAREHPDDYSEFWEMLPEVLETFMFEPPVGGSAQACEVVGVIRDEVLRGIPRPPQRPATRLLALVRAGSMHHTRPHTVLTRDR</sequence>
<reference evidence="1 2" key="1">
    <citation type="journal article" date="2011" name="Cell">
        <title>The monarch butterfly genome yields insights into long-distance migration.</title>
        <authorList>
            <person name="Zhan S."/>
            <person name="Merlin C."/>
            <person name="Boore J.L."/>
            <person name="Reppert S.M."/>
        </authorList>
    </citation>
    <scope>NUCLEOTIDE SEQUENCE [LARGE SCALE GENOMIC DNA]</scope>
    <source>
        <strain evidence="1">F-2</strain>
    </source>
</reference>
<dbReference type="eggNOG" id="KOG1848">
    <property type="taxonomic scope" value="Eukaryota"/>
</dbReference>
<dbReference type="STRING" id="278856.A0A212EXT5"/>
<dbReference type="AlphaFoldDB" id="A0A212EXT5"/>
<proteinExistence type="predicted"/>
<dbReference type="EMBL" id="AGBW02011687">
    <property type="protein sequence ID" value="OWR46308.1"/>
    <property type="molecule type" value="Genomic_DNA"/>
</dbReference>
<dbReference type="KEGG" id="dpl:KGM_202482"/>
<name>A0A212EXT5_DANPL</name>
<protein>
    <submittedName>
        <fullName evidence="1">MON2 protein</fullName>
    </submittedName>
</protein>
<organism evidence="1 2">
    <name type="scientific">Danaus plexippus plexippus</name>
    <dbReference type="NCBI Taxonomy" id="278856"/>
    <lineage>
        <taxon>Eukaryota</taxon>
        <taxon>Metazoa</taxon>
        <taxon>Ecdysozoa</taxon>
        <taxon>Arthropoda</taxon>
        <taxon>Hexapoda</taxon>
        <taxon>Insecta</taxon>
        <taxon>Pterygota</taxon>
        <taxon>Neoptera</taxon>
        <taxon>Endopterygota</taxon>
        <taxon>Lepidoptera</taxon>
        <taxon>Glossata</taxon>
        <taxon>Ditrysia</taxon>
        <taxon>Papilionoidea</taxon>
        <taxon>Nymphalidae</taxon>
        <taxon>Danainae</taxon>
        <taxon>Danaini</taxon>
        <taxon>Danaina</taxon>
        <taxon>Danaus</taxon>
        <taxon>Danaus</taxon>
    </lineage>
</organism>
<evidence type="ECO:0000313" key="2">
    <source>
        <dbReference type="Proteomes" id="UP000007151"/>
    </source>
</evidence>
<dbReference type="InParanoid" id="A0A212EXT5"/>